<feature type="compositionally biased region" description="Low complexity" evidence="6">
    <location>
        <begin position="369"/>
        <end position="391"/>
    </location>
</feature>
<dbReference type="Proteomes" id="UP000243499">
    <property type="component" value="Chromosome 7"/>
</dbReference>
<dbReference type="GO" id="GO:0005634">
    <property type="term" value="C:nucleus"/>
    <property type="evidence" value="ECO:0007669"/>
    <property type="project" value="UniProtKB-SubCell"/>
</dbReference>
<dbReference type="PANTHER" id="PTHR31190:SF489">
    <property type="entry name" value="ETHYLENE-RESPONSIVE TRANSCRIPTION FACTOR ERF113-RELATED"/>
    <property type="match status" value="1"/>
</dbReference>
<feature type="region of interest" description="Disordered" evidence="6">
    <location>
        <begin position="340"/>
        <end position="410"/>
    </location>
</feature>
<dbReference type="AlphaFoldDB" id="A0A2T8IC20"/>
<feature type="compositionally biased region" description="Low complexity" evidence="6">
    <location>
        <begin position="340"/>
        <end position="350"/>
    </location>
</feature>
<protein>
    <recommendedName>
        <fullName evidence="7">AP2/ERF domain-containing protein</fullName>
    </recommendedName>
</protein>
<dbReference type="SUPFAM" id="SSF54171">
    <property type="entry name" value="DNA-binding domain"/>
    <property type="match status" value="1"/>
</dbReference>
<accession>A0A2T8IC20</accession>
<evidence type="ECO:0000256" key="4">
    <source>
        <dbReference type="ARBA" id="ARBA00023163"/>
    </source>
</evidence>
<sequence>MFSVQKLELSPTHARIDRSSPSDGRRRRQIDRQLTKVDPRKHGKRPLPADEEEEEPPPPPPAKHEPLDVEEQYHVSQLQGATTFSGGGGSSSSPVGAGPSPEAYAQFYYSARADHDATAVASALAHVIRASPDQLPPQAFYAAAAAAGATGHQQAAPHHPGGHAGAAAAAEEEQGRRRHYRGVRQRPWGKWAAEIRDPKKAARVWLGTFDTAEDAAIAYDEAALRFKGTKAKLNFPERVQGRTDLGFLVTRGIPDRHHHHQHQGAVTLAAMPPPHRHQHQTVVPYPDLMQYAQLLQGGRGGGGGDHHAEAAAAHQAAQAQLMMMARGGGGVNLPFGAASFSPSPSPSSAPQILDFSTQQLIRPGPPSPAAAMSSGAAPSTPSTSSTTTASSPGGGAWPYGGEHHRNKKDP</sequence>
<dbReference type="PRINTS" id="PR00367">
    <property type="entry name" value="ETHRSPELEMNT"/>
</dbReference>
<evidence type="ECO:0000256" key="1">
    <source>
        <dbReference type="ARBA" id="ARBA00004123"/>
    </source>
</evidence>
<keyword evidence="4" id="KW-0804">Transcription</keyword>
<dbReference type="SMART" id="SM00380">
    <property type="entry name" value="AP2"/>
    <property type="match status" value="1"/>
</dbReference>
<dbReference type="GO" id="GO:0009873">
    <property type="term" value="P:ethylene-activated signaling pathway"/>
    <property type="evidence" value="ECO:0007669"/>
    <property type="project" value="InterPro"/>
</dbReference>
<proteinExistence type="predicted"/>
<dbReference type="InterPro" id="IPR036955">
    <property type="entry name" value="AP2/ERF_dom_sf"/>
</dbReference>
<keyword evidence="2" id="KW-0805">Transcription regulation</keyword>
<organism evidence="8">
    <name type="scientific">Panicum hallii</name>
    <dbReference type="NCBI Taxonomy" id="206008"/>
    <lineage>
        <taxon>Eukaryota</taxon>
        <taxon>Viridiplantae</taxon>
        <taxon>Streptophyta</taxon>
        <taxon>Embryophyta</taxon>
        <taxon>Tracheophyta</taxon>
        <taxon>Spermatophyta</taxon>
        <taxon>Magnoliopsida</taxon>
        <taxon>Liliopsida</taxon>
        <taxon>Poales</taxon>
        <taxon>Poaceae</taxon>
        <taxon>PACMAD clade</taxon>
        <taxon>Panicoideae</taxon>
        <taxon>Panicodae</taxon>
        <taxon>Paniceae</taxon>
        <taxon>Panicinae</taxon>
        <taxon>Panicum</taxon>
        <taxon>Panicum sect. Panicum</taxon>
    </lineage>
</organism>
<keyword evidence="3" id="KW-0238">DNA-binding</keyword>
<dbReference type="EMBL" id="CM008052">
    <property type="protein sequence ID" value="PVH35223.1"/>
    <property type="molecule type" value="Genomic_DNA"/>
</dbReference>
<dbReference type="PROSITE" id="PS51032">
    <property type="entry name" value="AP2_ERF"/>
    <property type="match status" value="1"/>
</dbReference>
<evidence type="ECO:0000256" key="3">
    <source>
        <dbReference type="ARBA" id="ARBA00023125"/>
    </source>
</evidence>
<evidence type="ECO:0000256" key="2">
    <source>
        <dbReference type="ARBA" id="ARBA00023015"/>
    </source>
</evidence>
<feature type="region of interest" description="Disordered" evidence="6">
    <location>
        <begin position="1"/>
        <end position="98"/>
    </location>
</feature>
<dbReference type="InterPro" id="IPR001471">
    <property type="entry name" value="AP2/ERF_dom"/>
</dbReference>
<dbReference type="FunFam" id="3.30.730.10:FF:000001">
    <property type="entry name" value="Ethylene-responsive transcription factor 2"/>
    <property type="match status" value="1"/>
</dbReference>
<dbReference type="Gramene" id="PVH35223">
    <property type="protein sequence ID" value="PVH35223"/>
    <property type="gene ID" value="PAHAL_7G131200"/>
</dbReference>
<feature type="compositionally biased region" description="Low complexity" evidence="6">
    <location>
        <begin position="151"/>
        <end position="169"/>
    </location>
</feature>
<dbReference type="Pfam" id="PF00847">
    <property type="entry name" value="AP2"/>
    <property type="match status" value="1"/>
</dbReference>
<feature type="compositionally biased region" description="Basic and acidic residues" evidence="6">
    <location>
        <begin position="62"/>
        <end position="73"/>
    </location>
</feature>
<evidence type="ECO:0000259" key="7">
    <source>
        <dbReference type="PROSITE" id="PS51032"/>
    </source>
</evidence>
<dbReference type="GO" id="GO:0003700">
    <property type="term" value="F:DNA-binding transcription factor activity"/>
    <property type="evidence" value="ECO:0007669"/>
    <property type="project" value="InterPro"/>
</dbReference>
<dbReference type="InterPro" id="IPR044808">
    <property type="entry name" value="ERF_plant"/>
</dbReference>
<evidence type="ECO:0000256" key="6">
    <source>
        <dbReference type="SAM" id="MobiDB-lite"/>
    </source>
</evidence>
<dbReference type="Gene3D" id="3.30.730.10">
    <property type="entry name" value="AP2/ERF domain"/>
    <property type="match status" value="1"/>
</dbReference>
<reference evidence="8" key="1">
    <citation type="submission" date="2018-04" db="EMBL/GenBank/DDBJ databases">
        <title>WGS assembly of Panicum hallii.</title>
        <authorList>
            <person name="Lovell J."/>
            <person name="Jenkins J."/>
            <person name="Lowry D."/>
            <person name="Mamidi S."/>
            <person name="Sreedasyam A."/>
            <person name="Weng X."/>
            <person name="Barry K."/>
            <person name="Bonette J."/>
            <person name="Campitelli B."/>
            <person name="Daum C."/>
            <person name="Gordon S."/>
            <person name="Gould B."/>
            <person name="Lipzen A."/>
            <person name="Macqueen A."/>
            <person name="Palacio-Mejia J."/>
            <person name="Plott C."/>
            <person name="Shakirov E."/>
            <person name="Shu S."/>
            <person name="Yoshinaga Y."/>
            <person name="Zane M."/>
            <person name="Rokhsar D."/>
            <person name="Grimwood J."/>
            <person name="Schmutz J."/>
            <person name="Juenger T."/>
        </authorList>
    </citation>
    <scope>NUCLEOTIDE SEQUENCE [LARGE SCALE GENOMIC DNA]</scope>
    <source>
        <strain evidence="8">FIL2</strain>
    </source>
</reference>
<dbReference type="PANTHER" id="PTHR31190">
    <property type="entry name" value="DNA-BINDING DOMAIN"/>
    <property type="match status" value="1"/>
</dbReference>
<feature type="region of interest" description="Disordered" evidence="6">
    <location>
        <begin position="151"/>
        <end position="184"/>
    </location>
</feature>
<dbReference type="CDD" id="cd00018">
    <property type="entry name" value="AP2"/>
    <property type="match status" value="1"/>
</dbReference>
<feature type="compositionally biased region" description="Basic and acidic residues" evidence="6">
    <location>
        <begin position="14"/>
        <end position="40"/>
    </location>
</feature>
<feature type="compositionally biased region" description="Polar residues" evidence="6">
    <location>
        <begin position="74"/>
        <end position="84"/>
    </location>
</feature>
<dbReference type="InterPro" id="IPR016177">
    <property type="entry name" value="DNA-bd_dom_sf"/>
</dbReference>
<dbReference type="GO" id="GO:0003677">
    <property type="term" value="F:DNA binding"/>
    <property type="evidence" value="ECO:0007669"/>
    <property type="project" value="UniProtKB-KW"/>
</dbReference>
<feature type="domain" description="AP2/ERF" evidence="7">
    <location>
        <begin position="179"/>
        <end position="236"/>
    </location>
</feature>
<keyword evidence="5" id="KW-0539">Nucleus</keyword>
<name>A0A2T8IC20_9POAL</name>
<comment type="subcellular location">
    <subcellularLocation>
        <location evidence="1">Nucleus</location>
    </subcellularLocation>
</comment>
<evidence type="ECO:0000256" key="5">
    <source>
        <dbReference type="ARBA" id="ARBA00023242"/>
    </source>
</evidence>
<evidence type="ECO:0000313" key="8">
    <source>
        <dbReference type="EMBL" id="PVH35223.1"/>
    </source>
</evidence>
<gene>
    <name evidence="8" type="ORF">PAHAL_7G131200</name>
</gene>